<keyword evidence="9" id="KW-0479">Metal-binding</keyword>
<evidence type="ECO:0000256" key="10">
    <source>
        <dbReference type="SAM" id="MobiDB-lite"/>
    </source>
</evidence>
<protein>
    <submittedName>
        <fullName evidence="12">Kanamycin kinase</fullName>
    </submittedName>
</protein>
<keyword evidence="13" id="KW-1185">Reference proteome</keyword>
<keyword evidence="4 7" id="KW-0418">Kinase</keyword>
<keyword evidence="5 7" id="KW-0067">ATP-binding</keyword>
<feature type="domain" description="Aminoglycoside phosphotransferase" evidence="11">
    <location>
        <begin position="61"/>
        <end position="282"/>
    </location>
</feature>
<dbReference type="Proteomes" id="UP000199012">
    <property type="component" value="Unassembled WGS sequence"/>
</dbReference>
<evidence type="ECO:0000256" key="9">
    <source>
        <dbReference type="PIRSR" id="PIRSR000706-2"/>
    </source>
</evidence>
<dbReference type="Gene3D" id="3.90.1200.10">
    <property type="match status" value="1"/>
</dbReference>
<evidence type="ECO:0000256" key="1">
    <source>
        <dbReference type="ARBA" id="ARBA00006219"/>
    </source>
</evidence>
<evidence type="ECO:0000256" key="4">
    <source>
        <dbReference type="ARBA" id="ARBA00022777"/>
    </source>
</evidence>
<dbReference type="GO" id="GO:0005524">
    <property type="term" value="F:ATP binding"/>
    <property type="evidence" value="ECO:0007669"/>
    <property type="project" value="UniProtKB-KW"/>
</dbReference>
<sequence>MTPRPGRRPSPPLVTDSGADRRPPLAGPPPPGTPTPAVVRRLVAAGATATPVWRNERGGLTYRVQETAPAGTGTTGFLKWAPHGSGLDLAAEAARLAWARPHAAVPEVLARGEDADGTWLRTAALTGTSAVDARWRRDPARAAAGVGAGLRALHDALPVAGCPFTWSLEDRVAAARARLAAGDGPAAWAPEHAALGPAEVLARLADPPPVDPVVCQGDACTPNALLGDDGAATGHVDLGRLGVADRWADLAVAAWSFTWNHGPGYEHLVVAAYGVTPDPRRNAFYRLLWDVS</sequence>
<dbReference type="GO" id="GO:0016301">
    <property type="term" value="F:kinase activity"/>
    <property type="evidence" value="ECO:0007669"/>
    <property type="project" value="UniProtKB-KW"/>
</dbReference>
<keyword evidence="3 7" id="KW-0547">Nucleotide-binding</keyword>
<evidence type="ECO:0000259" key="11">
    <source>
        <dbReference type="Pfam" id="PF01636"/>
    </source>
</evidence>
<dbReference type="PIRSF" id="PIRSF000706">
    <property type="entry name" value="Kanamycin_kin"/>
    <property type="match status" value="1"/>
</dbReference>
<evidence type="ECO:0000313" key="12">
    <source>
        <dbReference type="EMBL" id="SFB41060.1"/>
    </source>
</evidence>
<feature type="compositionally biased region" description="Pro residues" evidence="10">
    <location>
        <begin position="25"/>
        <end position="34"/>
    </location>
</feature>
<dbReference type="Gene3D" id="3.30.200.20">
    <property type="entry name" value="Phosphorylase Kinase, domain 1"/>
    <property type="match status" value="1"/>
</dbReference>
<evidence type="ECO:0000256" key="5">
    <source>
        <dbReference type="ARBA" id="ARBA00022840"/>
    </source>
</evidence>
<feature type="active site" description="Proton acceptor" evidence="8">
    <location>
        <position position="218"/>
    </location>
</feature>
<dbReference type="STRING" id="988821.SAMN05421867_12222"/>
<comment type="similarity">
    <text evidence="1 7">Belongs to the aminoglycoside phosphotransferase family.</text>
</comment>
<dbReference type="GO" id="GO:0016773">
    <property type="term" value="F:phosphotransferase activity, alcohol group as acceptor"/>
    <property type="evidence" value="ECO:0007669"/>
    <property type="project" value="InterPro"/>
</dbReference>
<dbReference type="AlphaFoldDB" id="A0A1I1AXG3"/>
<dbReference type="EMBL" id="FOKA01000022">
    <property type="protein sequence ID" value="SFB41060.1"/>
    <property type="molecule type" value="Genomic_DNA"/>
</dbReference>
<dbReference type="SUPFAM" id="SSF56112">
    <property type="entry name" value="Protein kinase-like (PK-like)"/>
    <property type="match status" value="1"/>
</dbReference>
<dbReference type="InterPro" id="IPR011009">
    <property type="entry name" value="Kinase-like_dom_sf"/>
</dbReference>
<accession>A0A1I1AXG3</accession>
<evidence type="ECO:0000256" key="8">
    <source>
        <dbReference type="PIRSR" id="PIRSR000706-1"/>
    </source>
</evidence>
<keyword evidence="2 7" id="KW-0808">Transferase</keyword>
<evidence type="ECO:0000256" key="2">
    <source>
        <dbReference type="ARBA" id="ARBA00022679"/>
    </source>
</evidence>
<dbReference type="InterPro" id="IPR002575">
    <property type="entry name" value="Aminoglycoside_PTrfase"/>
</dbReference>
<feature type="binding site" evidence="9">
    <location>
        <position position="237"/>
    </location>
    <ligand>
        <name>Mg(2+)</name>
        <dbReference type="ChEBI" id="CHEBI:18420"/>
    </ligand>
</feature>
<organism evidence="12 13">
    <name type="scientific">Cellulomonas marina</name>
    <dbReference type="NCBI Taxonomy" id="988821"/>
    <lineage>
        <taxon>Bacteria</taxon>
        <taxon>Bacillati</taxon>
        <taxon>Actinomycetota</taxon>
        <taxon>Actinomycetes</taxon>
        <taxon>Micrococcales</taxon>
        <taxon>Cellulomonadaceae</taxon>
        <taxon>Cellulomonas</taxon>
    </lineage>
</organism>
<dbReference type="Pfam" id="PF01636">
    <property type="entry name" value="APH"/>
    <property type="match status" value="1"/>
</dbReference>
<evidence type="ECO:0000313" key="13">
    <source>
        <dbReference type="Proteomes" id="UP000199012"/>
    </source>
</evidence>
<dbReference type="GO" id="GO:0046872">
    <property type="term" value="F:metal ion binding"/>
    <property type="evidence" value="ECO:0007669"/>
    <property type="project" value="UniProtKB-KW"/>
</dbReference>
<gene>
    <name evidence="12" type="ORF">SAMN05421867_12222</name>
</gene>
<evidence type="ECO:0000256" key="7">
    <source>
        <dbReference type="PIRNR" id="PIRNR000706"/>
    </source>
</evidence>
<reference evidence="12 13" key="1">
    <citation type="submission" date="2016-10" db="EMBL/GenBank/DDBJ databases">
        <authorList>
            <person name="de Groot N.N."/>
        </authorList>
    </citation>
    <scope>NUCLEOTIDE SEQUENCE [LARGE SCALE GENOMIC DNA]</scope>
    <source>
        <strain evidence="12 13">CGMCC 4.6945</strain>
    </source>
</reference>
<proteinExistence type="inferred from homology"/>
<name>A0A1I1AXG3_9CELL</name>
<evidence type="ECO:0000256" key="6">
    <source>
        <dbReference type="ARBA" id="ARBA00023251"/>
    </source>
</evidence>
<feature type="region of interest" description="Disordered" evidence="10">
    <location>
        <begin position="1"/>
        <end position="35"/>
    </location>
</feature>
<keyword evidence="9" id="KW-0460">Magnesium</keyword>
<feature type="binding site" evidence="9">
    <location>
        <position position="223"/>
    </location>
    <ligand>
        <name>Mg(2+)</name>
        <dbReference type="ChEBI" id="CHEBI:18420"/>
    </ligand>
</feature>
<evidence type="ECO:0000256" key="3">
    <source>
        <dbReference type="ARBA" id="ARBA00022741"/>
    </source>
</evidence>
<keyword evidence="6 7" id="KW-0046">Antibiotic resistance</keyword>
<dbReference type="GO" id="GO:0046677">
    <property type="term" value="P:response to antibiotic"/>
    <property type="evidence" value="ECO:0007669"/>
    <property type="project" value="UniProtKB-KW"/>
</dbReference>
<dbReference type="InterPro" id="IPR024165">
    <property type="entry name" value="Kan/Strep_kinase"/>
</dbReference>